<dbReference type="PANTHER" id="PTHR30269">
    <property type="entry name" value="TRANSMEMBRANE PROTEIN YFCA"/>
    <property type="match status" value="1"/>
</dbReference>
<sequence length="252" mass="26906">MPEVWTPLLIGLVGTGVFLYGVSKTAMPVLGVLAGLLLVLALSPTIAAGFAVPVLIAGDFIALALYRQHANWRLIRKLIPGVLLGFVITALMFYYLDTAVLNRLVGIIILISVVIEFSRQRKAGSDPSDSPAMTNPVAVILFGAVTGVTTMAANAGGAAMSIYLVRMRVPMLVFMGTSTWFFFVLNMSKVPFVLALGLITSDSLIANLWFAPLLGLGAVSGYFVFRLMSPVIFVRVALFLSAVASAWLVIHG</sequence>
<comment type="subcellular location">
    <subcellularLocation>
        <location evidence="1">Cell membrane</location>
        <topology evidence="1">Multi-pass membrane protein</topology>
    </subcellularLocation>
</comment>
<dbReference type="InterPro" id="IPR052017">
    <property type="entry name" value="TSUP"/>
</dbReference>
<feature type="transmembrane region" description="Helical" evidence="7">
    <location>
        <begin position="101"/>
        <end position="118"/>
    </location>
</feature>
<feature type="transmembrane region" description="Helical" evidence="7">
    <location>
        <begin position="206"/>
        <end position="225"/>
    </location>
</feature>
<evidence type="ECO:0000256" key="2">
    <source>
        <dbReference type="ARBA" id="ARBA00022448"/>
    </source>
</evidence>
<keyword evidence="4 7" id="KW-0812">Transmembrane</keyword>
<keyword evidence="6 7" id="KW-0472">Membrane</keyword>
<gene>
    <name evidence="8" type="ORF">UFOPK2310_01521</name>
</gene>
<evidence type="ECO:0000256" key="1">
    <source>
        <dbReference type="ARBA" id="ARBA00004651"/>
    </source>
</evidence>
<dbReference type="Pfam" id="PF01925">
    <property type="entry name" value="TauE"/>
    <property type="match status" value="1"/>
</dbReference>
<evidence type="ECO:0000256" key="7">
    <source>
        <dbReference type="SAM" id="Phobius"/>
    </source>
</evidence>
<evidence type="ECO:0000256" key="4">
    <source>
        <dbReference type="ARBA" id="ARBA00022692"/>
    </source>
</evidence>
<feature type="transmembrane region" description="Helical" evidence="7">
    <location>
        <begin position="78"/>
        <end position="95"/>
    </location>
</feature>
<evidence type="ECO:0000256" key="5">
    <source>
        <dbReference type="ARBA" id="ARBA00022989"/>
    </source>
</evidence>
<evidence type="ECO:0000313" key="8">
    <source>
        <dbReference type="EMBL" id="CAB4685990.1"/>
    </source>
</evidence>
<feature type="transmembrane region" description="Helical" evidence="7">
    <location>
        <begin position="7"/>
        <end position="40"/>
    </location>
</feature>
<organism evidence="8">
    <name type="scientific">freshwater metagenome</name>
    <dbReference type="NCBI Taxonomy" id="449393"/>
    <lineage>
        <taxon>unclassified sequences</taxon>
        <taxon>metagenomes</taxon>
        <taxon>ecological metagenomes</taxon>
    </lineage>
</organism>
<dbReference type="PANTHER" id="PTHR30269:SF37">
    <property type="entry name" value="MEMBRANE TRANSPORTER PROTEIN"/>
    <property type="match status" value="1"/>
</dbReference>
<dbReference type="GO" id="GO:0005886">
    <property type="term" value="C:plasma membrane"/>
    <property type="evidence" value="ECO:0007669"/>
    <property type="project" value="UniProtKB-SubCell"/>
</dbReference>
<proteinExistence type="predicted"/>
<dbReference type="EMBL" id="CAEZWW010000242">
    <property type="protein sequence ID" value="CAB4685990.1"/>
    <property type="molecule type" value="Genomic_DNA"/>
</dbReference>
<protein>
    <submittedName>
        <fullName evidence="8">Unannotated protein</fullName>
    </submittedName>
</protein>
<dbReference type="InterPro" id="IPR002781">
    <property type="entry name" value="TM_pro_TauE-like"/>
</dbReference>
<feature type="transmembrane region" description="Helical" evidence="7">
    <location>
        <begin position="231"/>
        <end position="250"/>
    </location>
</feature>
<feature type="transmembrane region" description="Helical" evidence="7">
    <location>
        <begin position="139"/>
        <end position="165"/>
    </location>
</feature>
<keyword evidence="2" id="KW-0813">Transport</keyword>
<evidence type="ECO:0000256" key="6">
    <source>
        <dbReference type="ARBA" id="ARBA00023136"/>
    </source>
</evidence>
<feature type="transmembrane region" description="Helical" evidence="7">
    <location>
        <begin position="180"/>
        <end position="199"/>
    </location>
</feature>
<dbReference type="PRINTS" id="PR00173">
    <property type="entry name" value="EDTRNSPORT"/>
</dbReference>
<keyword evidence="3" id="KW-1003">Cell membrane</keyword>
<keyword evidence="5 7" id="KW-1133">Transmembrane helix</keyword>
<dbReference type="AlphaFoldDB" id="A0A6J6NH67"/>
<evidence type="ECO:0000256" key="3">
    <source>
        <dbReference type="ARBA" id="ARBA00022475"/>
    </source>
</evidence>
<reference evidence="8" key="1">
    <citation type="submission" date="2020-05" db="EMBL/GenBank/DDBJ databases">
        <authorList>
            <person name="Chiriac C."/>
            <person name="Salcher M."/>
            <person name="Ghai R."/>
            <person name="Kavagutti S V."/>
        </authorList>
    </citation>
    <scope>NUCLEOTIDE SEQUENCE</scope>
</reference>
<name>A0A6J6NH67_9ZZZZ</name>
<accession>A0A6J6NH67</accession>